<sequence length="62" mass="7090">PIAVGFILGEMVETNLQNSLKMFEGQWWLILTQPLAVLFLVLAFLGLFGPTIFRLIKQKNNR</sequence>
<accession>A0A382Q9E2</accession>
<keyword evidence="1" id="KW-1133">Transmembrane helix</keyword>
<feature type="non-terminal residue" evidence="2">
    <location>
        <position position="1"/>
    </location>
</feature>
<evidence type="ECO:0000256" key="1">
    <source>
        <dbReference type="SAM" id="Phobius"/>
    </source>
</evidence>
<gene>
    <name evidence="2" type="ORF">METZ01_LOCUS334444</name>
</gene>
<keyword evidence="1" id="KW-0812">Transmembrane</keyword>
<dbReference type="AlphaFoldDB" id="A0A382Q9E2"/>
<dbReference type="EMBL" id="UINC01112559">
    <property type="protein sequence ID" value="SVC81590.1"/>
    <property type="molecule type" value="Genomic_DNA"/>
</dbReference>
<name>A0A382Q9E2_9ZZZZ</name>
<reference evidence="2" key="1">
    <citation type="submission" date="2018-05" db="EMBL/GenBank/DDBJ databases">
        <authorList>
            <person name="Lanie J.A."/>
            <person name="Ng W.-L."/>
            <person name="Kazmierczak K.M."/>
            <person name="Andrzejewski T.M."/>
            <person name="Davidsen T.M."/>
            <person name="Wayne K.J."/>
            <person name="Tettelin H."/>
            <person name="Glass J.I."/>
            <person name="Rusch D."/>
            <person name="Podicherti R."/>
            <person name="Tsui H.-C.T."/>
            <person name="Winkler M.E."/>
        </authorList>
    </citation>
    <scope>NUCLEOTIDE SEQUENCE</scope>
</reference>
<organism evidence="2">
    <name type="scientific">marine metagenome</name>
    <dbReference type="NCBI Taxonomy" id="408172"/>
    <lineage>
        <taxon>unclassified sequences</taxon>
        <taxon>metagenomes</taxon>
        <taxon>ecological metagenomes</taxon>
    </lineage>
</organism>
<proteinExistence type="predicted"/>
<keyword evidence="1" id="KW-0472">Membrane</keyword>
<protein>
    <submittedName>
        <fullName evidence="2">Uncharacterized protein</fullName>
    </submittedName>
</protein>
<feature type="transmembrane region" description="Helical" evidence="1">
    <location>
        <begin position="27"/>
        <end position="53"/>
    </location>
</feature>
<evidence type="ECO:0000313" key="2">
    <source>
        <dbReference type="EMBL" id="SVC81590.1"/>
    </source>
</evidence>